<comment type="subunit">
    <text evidence="9">Monomer.</text>
</comment>
<feature type="site" description="Important to generate the dianion" evidence="9">
    <location>
        <position position="88"/>
    </location>
</feature>
<keyword evidence="4 9" id="KW-0479">Metal-binding</keyword>
<feature type="binding site" evidence="9">
    <location>
        <position position="86"/>
    </location>
    <ligand>
        <name>Ni(2+)</name>
        <dbReference type="ChEBI" id="CHEBI:49786"/>
    </ligand>
</feature>
<evidence type="ECO:0000256" key="8">
    <source>
        <dbReference type="ARBA" id="ARBA00023167"/>
    </source>
</evidence>
<keyword evidence="2 9" id="KW-0533">Nickel</keyword>
<dbReference type="InterPro" id="IPR004313">
    <property type="entry name" value="ARD"/>
</dbReference>
<feature type="binding site" evidence="9">
    <location>
        <position position="80"/>
    </location>
    <ligand>
        <name>Fe(2+)</name>
        <dbReference type="ChEBI" id="CHEBI:29033"/>
    </ligand>
</feature>
<feature type="binding site" evidence="9">
    <location>
        <position position="80"/>
    </location>
    <ligand>
        <name>Ni(2+)</name>
        <dbReference type="ChEBI" id="CHEBI:49786"/>
    </ligand>
</feature>
<evidence type="ECO:0000256" key="9">
    <source>
        <dbReference type="HAMAP-Rule" id="MF_01682"/>
    </source>
</evidence>
<proteinExistence type="inferred from homology"/>
<comment type="catalytic activity">
    <reaction evidence="9">
        <text>1,2-dihydroxy-5-(methylsulfanyl)pent-1-en-3-one + O2 = 3-(methylsulfanyl)propanoate + CO + formate + 2 H(+)</text>
        <dbReference type="Rhea" id="RHEA:14161"/>
        <dbReference type="ChEBI" id="CHEBI:15378"/>
        <dbReference type="ChEBI" id="CHEBI:15379"/>
        <dbReference type="ChEBI" id="CHEBI:15740"/>
        <dbReference type="ChEBI" id="CHEBI:17245"/>
        <dbReference type="ChEBI" id="CHEBI:49016"/>
        <dbReference type="ChEBI" id="CHEBI:49252"/>
        <dbReference type="EC" id="1.13.11.53"/>
    </reaction>
</comment>
<gene>
    <name evidence="9 10" type="primary">mtnD</name>
    <name evidence="10" type="ORF">SCH01S_01_01190</name>
</gene>
<evidence type="ECO:0000256" key="7">
    <source>
        <dbReference type="ARBA" id="ARBA00023004"/>
    </source>
</evidence>
<dbReference type="Pfam" id="PF03079">
    <property type="entry name" value="ARD"/>
    <property type="match status" value="1"/>
</dbReference>
<dbReference type="SUPFAM" id="SSF51182">
    <property type="entry name" value="RmlC-like cupins"/>
    <property type="match status" value="1"/>
</dbReference>
<dbReference type="InterPro" id="IPR011051">
    <property type="entry name" value="RmlC_Cupin_sf"/>
</dbReference>
<keyword evidence="5 9" id="KW-0223">Dioxygenase</keyword>
<comment type="function">
    <text evidence="9">Catalyzes 2 different reactions between oxygene and the acireductone 1,2-dihydroxy-3-keto-5-methylthiopentene (DHK-MTPene) depending upon the metal bound in the active site. Fe-containing acireductone dioxygenase (Fe-ARD) produces formate and 2-keto-4-methylthiobutyrate (KMTB), the alpha-ketoacid precursor of methionine in the methionine recycle pathway. Ni-containing acireductone dioxygenase (Ni-ARD) produces methylthiopropionate, carbon monoxide and formate, and does not lie on the methionine recycle pathway.</text>
</comment>
<evidence type="ECO:0000256" key="6">
    <source>
        <dbReference type="ARBA" id="ARBA00023002"/>
    </source>
</evidence>
<dbReference type="InterPro" id="IPR023956">
    <property type="entry name" value="ARD_bac"/>
</dbReference>
<comment type="cofactor">
    <cofactor evidence="9">
        <name>Ni(2+)</name>
        <dbReference type="ChEBI" id="CHEBI:49786"/>
    </cofactor>
    <text evidence="9">Binds 1 nickel ion per monomer.</text>
</comment>
<dbReference type="STRING" id="1219043.SCH01S_01_01190"/>
<dbReference type="PANTHER" id="PTHR23418">
    <property type="entry name" value="ACIREDUCTONE DIOXYGENASE"/>
    <property type="match status" value="1"/>
</dbReference>
<dbReference type="GO" id="GO:0005506">
    <property type="term" value="F:iron ion binding"/>
    <property type="evidence" value="ECO:0007669"/>
    <property type="project" value="UniProtKB-UniRule"/>
</dbReference>
<feature type="binding site" evidence="9">
    <location>
        <position position="82"/>
    </location>
    <ligand>
        <name>Fe(2+)</name>
        <dbReference type="ChEBI" id="CHEBI:29033"/>
    </ligand>
</feature>
<dbReference type="RefSeq" id="WP_046346797.1">
    <property type="nucleotide sequence ID" value="NZ_BBWU01000001.1"/>
</dbReference>
<dbReference type="EMBL" id="BBWU01000001">
    <property type="protein sequence ID" value="GAO37956.1"/>
    <property type="molecule type" value="Genomic_DNA"/>
</dbReference>
<dbReference type="AlphaFoldDB" id="A0A0E9MKM4"/>
<sequence length="165" mass="18095">MTRLTIFDEGGAKLGATQDADAIATTLGGIGVRFERWPAADLDAQVALLRAQGYTTVDTVSVSPDHPDRAAMRAKFLSEHRHAEDEVRYFVAGAGLFTLREGGRVYAVLCESGDLISVPAGMRHWFDMGPRPHFTAVRFFRTPEGWVGDFTGDAIAERFPRLEPA</sequence>
<comment type="cofactor">
    <cofactor evidence="9">
        <name>Fe(2+)</name>
        <dbReference type="ChEBI" id="CHEBI:29033"/>
    </cofactor>
    <text evidence="9">Binds 1 Fe(2+) cation per monomer.</text>
</comment>
<evidence type="ECO:0000256" key="4">
    <source>
        <dbReference type="ARBA" id="ARBA00022723"/>
    </source>
</evidence>
<dbReference type="GO" id="GO:0019284">
    <property type="term" value="P:L-methionine salvage from S-adenosylmethionine"/>
    <property type="evidence" value="ECO:0007669"/>
    <property type="project" value="InterPro"/>
</dbReference>
<keyword evidence="8 9" id="KW-0486">Methionine biosynthesis</keyword>
<dbReference type="Proteomes" id="UP000033202">
    <property type="component" value="Unassembled WGS sequence"/>
</dbReference>
<evidence type="ECO:0000313" key="11">
    <source>
        <dbReference type="Proteomes" id="UP000033202"/>
    </source>
</evidence>
<feature type="binding site" evidence="9">
    <location>
        <position position="124"/>
    </location>
    <ligand>
        <name>Fe(2+)</name>
        <dbReference type="ChEBI" id="CHEBI:29033"/>
    </ligand>
</feature>
<evidence type="ECO:0000313" key="10">
    <source>
        <dbReference type="EMBL" id="GAO37956.1"/>
    </source>
</evidence>
<protein>
    <recommendedName>
        <fullName evidence="9">Acireductone dioxygenase</fullName>
    </recommendedName>
    <alternativeName>
        <fullName evidence="9">1,2-dihydroxy-3-keto-5-methylthiopentene dioxygenase</fullName>
        <shortName evidence="9">DHK-MTPene dioxygenase</shortName>
    </alternativeName>
    <alternativeName>
        <fullName evidence="9">Acireductone dioxygenase (Fe(2+)-requiring)</fullName>
        <shortName evidence="9">ARD'</shortName>
        <shortName evidence="9">Fe-ARD</shortName>
        <ecNumber evidence="9">1.13.11.54</ecNumber>
    </alternativeName>
    <alternativeName>
        <fullName evidence="9">Acireductone dioxygenase (Ni(2+)-requiring)</fullName>
        <shortName evidence="9">ARD</shortName>
        <shortName evidence="9">Ni-ARD</shortName>
        <ecNumber evidence="9">1.13.11.53</ecNumber>
    </alternativeName>
</protein>
<dbReference type="Gene3D" id="2.60.120.10">
    <property type="entry name" value="Jelly Rolls"/>
    <property type="match status" value="1"/>
</dbReference>
<dbReference type="GO" id="GO:0010308">
    <property type="term" value="F:acireductone dioxygenase (Ni2+-requiring) activity"/>
    <property type="evidence" value="ECO:0007669"/>
    <property type="project" value="UniProtKB-UniRule"/>
</dbReference>
<dbReference type="InterPro" id="IPR014710">
    <property type="entry name" value="RmlC-like_jellyroll"/>
</dbReference>
<keyword evidence="6 9" id="KW-0560">Oxidoreductase</keyword>
<reference evidence="10 11" key="1">
    <citation type="submission" date="2015-04" db="EMBL/GenBank/DDBJ databases">
        <title>Whole genome shotgun sequence of Sphingomonas changbaiensis NBRC 104936.</title>
        <authorList>
            <person name="Katano-Makiyama Y."/>
            <person name="Hosoyama A."/>
            <person name="Hashimoto M."/>
            <person name="Noguchi M."/>
            <person name="Tsuchikane K."/>
            <person name="Ohji S."/>
            <person name="Yamazoe A."/>
            <person name="Ichikawa N."/>
            <person name="Kimura A."/>
            <person name="Fujita N."/>
        </authorList>
    </citation>
    <scope>NUCLEOTIDE SEQUENCE [LARGE SCALE GENOMIC DNA]</scope>
    <source>
        <strain evidence="10 11">NBRC 104936</strain>
    </source>
</reference>
<dbReference type="GO" id="GO:0019509">
    <property type="term" value="P:L-methionine salvage from methylthioadenosine"/>
    <property type="evidence" value="ECO:0007669"/>
    <property type="project" value="UniProtKB-UniRule"/>
</dbReference>
<feature type="site" description="May play a role in metal incorporation in vivo" evidence="9">
    <location>
        <position position="79"/>
    </location>
</feature>
<dbReference type="CDD" id="cd02232">
    <property type="entry name" value="cupin_ARD"/>
    <property type="match status" value="1"/>
</dbReference>
<dbReference type="EC" id="1.13.11.53" evidence="9"/>
<evidence type="ECO:0000256" key="5">
    <source>
        <dbReference type="ARBA" id="ARBA00022964"/>
    </source>
</evidence>
<accession>A0A0E9MKM4</accession>
<organism evidence="10 11">
    <name type="scientific">Sphingomonas changbaiensis NBRC 104936</name>
    <dbReference type="NCBI Taxonomy" id="1219043"/>
    <lineage>
        <taxon>Bacteria</taxon>
        <taxon>Pseudomonadati</taxon>
        <taxon>Pseudomonadota</taxon>
        <taxon>Alphaproteobacteria</taxon>
        <taxon>Sphingomonadales</taxon>
        <taxon>Sphingomonadaceae</taxon>
        <taxon>Sphingomonas</taxon>
    </lineage>
</organism>
<feature type="binding site" evidence="9">
    <location>
        <position position="82"/>
    </location>
    <ligand>
        <name>Ni(2+)</name>
        <dbReference type="ChEBI" id="CHEBI:49786"/>
    </ligand>
</feature>
<feature type="binding site" evidence="9">
    <location>
        <position position="124"/>
    </location>
    <ligand>
        <name>Ni(2+)</name>
        <dbReference type="ChEBI" id="CHEBI:49786"/>
    </ligand>
</feature>
<dbReference type="UniPathway" id="UPA00904">
    <property type="reaction ID" value="UER00878"/>
</dbReference>
<comment type="catalytic activity">
    <reaction evidence="1 9">
        <text>1,2-dihydroxy-5-(methylsulfanyl)pent-1-en-3-one + O2 = 4-methylsulfanyl-2-oxobutanoate + formate + 2 H(+)</text>
        <dbReference type="Rhea" id="RHEA:24504"/>
        <dbReference type="ChEBI" id="CHEBI:15378"/>
        <dbReference type="ChEBI" id="CHEBI:15379"/>
        <dbReference type="ChEBI" id="CHEBI:15740"/>
        <dbReference type="ChEBI" id="CHEBI:16723"/>
        <dbReference type="ChEBI" id="CHEBI:49252"/>
        <dbReference type="EC" id="1.13.11.54"/>
    </reaction>
</comment>
<dbReference type="EC" id="1.13.11.54" evidence="9"/>
<evidence type="ECO:0000256" key="2">
    <source>
        <dbReference type="ARBA" id="ARBA00022596"/>
    </source>
</evidence>
<comment type="similarity">
    <text evidence="9">Belongs to the acireductone dioxygenase (ARD) family.</text>
</comment>
<name>A0A0E9MKM4_9SPHN</name>
<evidence type="ECO:0000256" key="3">
    <source>
        <dbReference type="ARBA" id="ARBA00022605"/>
    </source>
</evidence>
<keyword evidence="11" id="KW-1185">Reference proteome</keyword>
<dbReference type="GO" id="GO:0010309">
    <property type="term" value="F:acireductone dioxygenase [iron(II)-requiring] activity"/>
    <property type="evidence" value="ECO:0007669"/>
    <property type="project" value="UniProtKB-UniRule"/>
</dbReference>
<dbReference type="HAMAP" id="MF_01682">
    <property type="entry name" value="Salvage_MtnD"/>
    <property type="match status" value="1"/>
</dbReference>
<dbReference type="PANTHER" id="PTHR23418:SF0">
    <property type="entry name" value="ACIREDUCTONE DIOXYGENASE"/>
    <property type="match status" value="1"/>
</dbReference>
<dbReference type="GO" id="GO:0016151">
    <property type="term" value="F:nickel cation binding"/>
    <property type="evidence" value="ECO:0007669"/>
    <property type="project" value="UniProtKB-UniRule"/>
</dbReference>
<keyword evidence="3 9" id="KW-0028">Amino-acid biosynthesis</keyword>
<keyword evidence="7 9" id="KW-0408">Iron</keyword>
<evidence type="ECO:0000256" key="1">
    <source>
        <dbReference type="ARBA" id="ARBA00000428"/>
    </source>
</evidence>
<dbReference type="OrthoDB" id="9795636at2"/>
<comment type="caution">
    <text evidence="10">The sequence shown here is derived from an EMBL/GenBank/DDBJ whole genome shotgun (WGS) entry which is preliminary data.</text>
</comment>
<feature type="binding site" evidence="9">
    <location>
        <position position="86"/>
    </location>
    <ligand>
        <name>Fe(2+)</name>
        <dbReference type="ChEBI" id="CHEBI:29033"/>
    </ligand>
</feature>
<feature type="site" description="May play a role in transmitting local conformational changes" evidence="9">
    <location>
        <position position="85"/>
    </location>
</feature>
<comment type="pathway">
    <text evidence="9">Amino-acid biosynthesis; L-methionine biosynthesis via salvage pathway; L-methionine from S-methyl-5-thio-alpha-D-ribose 1-phosphate: step 5/6.</text>
</comment>